<dbReference type="AlphaFoldDB" id="A0A0B7N734"/>
<dbReference type="EMBL" id="LN731032">
    <property type="protein sequence ID" value="CEP14188.1"/>
    <property type="molecule type" value="Genomic_DNA"/>
</dbReference>
<evidence type="ECO:0000313" key="3">
    <source>
        <dbReference type="EMBL" id="CEP14188.1"/>
    </source>
</evidence>
<dbReference type="Pfam" id="PF16787">
    <property type="entry name" value="NDC10_II"/>
    <property type="match status" value="1"/>
</dbReference>
<sequence length="353" mass="40579">MGISQRKDCKELKSLLKHFEHSLVYDQVQISVHYVIRDSYKPGQLIRMLKALWLFASRTSLREILSIFANHHMLLRDQAMQNVNFADCFAIIIPGQQHQGKQQAVGMIFCVDKGKDLKVGEVKFACVIRHENIFRHLEPTWHNYNVIRGSMDLEEGLSASQQYNKSKDVLLQHEIYSTRITHVGRHAGIMEAESLGIPFDIVNRSGGWKDRLSHLETHYLVNLPSPFARGMAGFWQKPFFLERNQVSPPLDIQRLIFPGMETIHGKNEEWLKTYEDKMREIDENNDQGDNAQSSRPEANPRAVKRTTDTAKRAFLKLFLRLRRVILQDAFNLIAAGRGAPLDHYPGFSGPDFG</sequence>
<reference evidence="3 4" key="1">
    <citation type="submission" date="2014-09" db="EMBL/GenBank/DDBJ databases">
        <authorList>
            <person name="Ellenberger Sabrina"/>
        </authorList>
    </citation>
    <scope>NUCLEOTIDE SEQUENCE [LARGE SCALE GENOMIC DNA]</scope>
    <source>
        <strain evidence="3 4">CBS 412.66</strain>
    </source>
</reference>
<dbReference type="Gene3D" id="1.10.443.20">
    <property type="entry name" value="Centromere DNA-binding protein complex CBF3 subunit, domain 2"/>
    <property type="match status" value="1"/>
</dbReference>
<keyword evidence="4" id="KW-1185">Reference proteome</keyword>
<dbReference type="STRING" id="35722.A0A0B7N734"/>
<accession>A0A0B7N734</accession>
<organism evidence="3 4">
    <name type="scientific">Parasitella parasitica</name>
    <dbReference type="NCBI Taxonomy" id="35722"/>
    <lineage>
        <taxon>Eukaryota</taxon>
        <taxon>Fungi</taxon>
        <taxon>Fungi incertae sedis</taxon>
        <taxon>Mucoromycota</taxon>
        <taxon>Mucoromycotina</taxon>
        <taxon>Mucoromycetes</taxon>
        <taxon>Mucorales</taxon>
        <taxon>Mucorineae</taxon>
        <taxon>Mucoraceae</taxon>
        <taxon>Parasitella</taxon>
    </lineage>
</organism>
<feature type="region of interest" description="Disordered" evidence="1">
    <location>
        <begin position="283"/>
        <end position="305"/>
    </location>
</feature>
<dbReference type="OrthoDB" id="2280212at2759"/>
<evidence type="ECO:0000313" key="4">
    <source>
        <dbReference type="Proteomes" id="UP000054107"/>
    </source>
</evidence>
<feature type="domain" description="Ndc10" evidence="2">
    <location>
        <begin position="168"/>
        <end position="332"/>
    </location>
</feature>
<protein>
    <recommendedName>
        <fullName evidence="2">Ndc10 domain-containing protein</fullName>
    </recommendedName>
</protein>
<evidence type="ECO:0000259" key="2">
    <source>
        <dbReference type="Pfam" id="PF16787"/>
    </source>
</evidence>
<dbReference type="GO" id="GO:0003677">
    <property type="term" value="F:DNA binding"/>
    <property type="evidence" value="ECO:0007669"/>
    <property type="project" value="InterPro"/>
</dbReference>
<name>A0A0B7N734_9FUNG</name>
<proteinExistence type="predicted"/>
<evidence type="ECO:0000256" key="1">
    <source>
        <dbReference type="SAM" id="MobiDB-lite"/>
    </source>
</evidence>
<gene>
    <name evidence="3" type="primary">PARPA_08352.1 scaffold 32756</name>
</gene>
<dbReference type="InterPro" id="IPR031872">
    <property type="entry name" value="NDC10_II"/>
</dbReference>
<dbReference type="Proteomes" id="UP000054107">
    <property type="component" value="Unassembled WGS sequence"/>
</dbReference>
<feature type="compositionally biased region" description="Polar residues" evidence="1">
    <location>
        <begin position="287"/>
        <end position="296"/>
    </location>
</feature>
<dbReference type="InterPro" id="IPR038279">
    <property type="entry name" value="Ndc10_dom2_sf"/>
</dbReference>